<keyword evidence="2" id="KW-1185">Reference proteome</keyword>
<dbReference type="EMBL" id="JBBWWR010000021">
    <property type="protein sequence ID" value="KAK8937950.1"/>
    <property type="molecule type" value="Genomic_DNA"/>
</dbReference>
<gene>
    <name evidence="1" type="ORF">KSP40_PGU001754</name>
</gene>
<accession>A0ABR2LDJ9</accession>
<reference evidence="1 2" key="1">
    <citation type="journal article" date="2022" name="Nat. Plants">
        <title>Genomes of leafy and leafless Platanthera orchids illuminate the evolution of mycoheterotrophy.</title>
        <authorList>
            <person name="Li M.H."/>
            <person name="Liu K.W."/>
            <person name="Li Z."/>
            <person name="Lu H.C."/>
            <person name="Ye Q.L."/>
            <person name="Zhang D."/>
            <person name="Wang J.Y."/>
            <person name="Li Y.F."/>
            <person name="Zhong Z.M."/>
            <person name="Liu X."/>
            <person name="Yu X."/>
            <person name="Liu D.K."/>
            <person name="Tu X.D."/>
            <person name="Liu B."/>
            <person name="Hao Y."/>
            <person name="Liao X.Y."/>
            <person name="Jiang Y.T."/>
            <person name="Sun W.H."/>
            <person name="Chen J."/>
            <person name="Chen Y.Q."/>
            <person name="Ai Y."/>
            <person name="Zhai J.W."/>
            <person name="Wu S.S."/>
            <person name="Zhou Z."/>
            <person name="Hsiao Y.Y."/>
            <person name="Wu W.L."/>
            <person name="Chen Y.Y."/>
            <person name="Lin Y.F."/>
            <person name="Hsu J.L."/>
            <person name="Li C.Y."/>
            <person name="Wang Z.W."/>
            <person name="Zhao X."/>
            <person name="Zhong W.Y."/>
            <person name="Ma X.K."/>
            <person name="Ma L."/>
            <person name="Huang J."/>
            <person name="Chen G.Z."/>
            <person name="Huang M.Z."/>
            <person name="Huang L."/>
            <person name="Peng D.H."/>
            <person name="Luo Y.B."/>
            <person name="Zou S.Q."/>
            <person name="Chen S.P."/>
            <person name="Lan S."/>
            <person name="Tsai W.C."/>
            <person name="Van de Peer Y."/>
            <person name="Liu Z.J."/>
        </authorList>
    </citation>
    <scope>NUCLEOTIDE SEQUENCE [LARGE SCALE GENOMIC DNA]</scope>
    <source>
        <strain evidence="1">Lor288</strain>
    </source>
</reference>
<proteinExistence type="predicted"/>
<evidence type="ECO:0000313" key="1">
    <source>
        <dbReference type="EMBL" id="KAK8937950.1"/>
    </source>
</evidence>
<comment type="caution">
    <text evidence="1">The sequence shown here is derived from an EMBL/GenBank/DDBJ whole genome shotgun (WGS) entry which is preliminary data.</text>
</comment>
<name>A0ABR2LDJ9_9ASPA</name>
<dbReference type="Proteomes" id="UP001412067">
    <property type="component" value="Unassembled WGS sequence"/>
</dbReference>
<evidence type="ECO:0000313" key="2">
    <source>
        <dbReference type="Proteomes" id="UP001412067"/>
    </source>
</evidence>
<organism evidence="1 2">
    <name type="scientific">Platanthera guangdongensis</name>
    <dbReference type="NCBI Taxonomy" id="2320717"/>
    <lineage>
        <taxon>Eukaryota</taxon>
        <taxon>Viridiplantae</taxon>
        <taxon>Streptophyta</taxon>
        <taxon>Embryophyta</taxon>
        <taxon>Tracheophyta</taxon>
        <taxon>Spermatophyta</taxon>
        <taxon>Magnoliopsida</taxon>
        <taxon>Liliopsida</taxon>
        <taxon>Asparagales</taxon>
        <taxon>Orchidaceae</taxon>
        <taxon>Orchidoideae</taxon>
        <taxon>Orchideae</taxon>
        <taxon>Orchidinae</taxon>
        <taxon>Platanthera</taxon>
    </lineage>
</organism>
<protein>
    <submittedName>
        <fullName evidence="1">Uncharacterized protein</fullName>
    </submittedName>
</protein>
<sequence>MPLGMPRATASRDQDQEGMQMTLKEGLSILIQKLSVGQQNRPGDEQGIFIITLSWAFHRISPFDTGQRQYRDLICYPSTMVNISPAYRYNPRGIKCIESVEYRLNALLLSPYSDIHYRPTLIKTSNSLNDSRHRVPQDLSITEHVLKYCAEFQCQLEEDDEPGIRFTLSPSQMAAPSDSDDIFAALPCVWGTAADIPIKLSADRCDYIMRIVILEDIVVE</sequence>